<proteinExistence type="predicted"/>
<reference evidence="2 3" key="1">
    <citation type="submission" date="2020-04" db="EMBL/GenBank/DDBJ databases">
        <authorList>
            <person name="Zhang R."/>
            <person name="Schippers A."/>
        </authorList>
    </citation>
    <scope>NUCLEOTIDE SEQUENCE [LARGE SCALE GENOMIC DNA]</scope>
    <source>
        <strain evidence="2 3">DSM 109850</strain>
    </source>
</reference>
<sequence length="586" mass="66509">MSSPWVRSLSSILARLSEPEQHDLTTRLGLKGQPLVQALLDPERVSAVVRGLSEDGLHALKVWVAERGFWRNIPRQSRLAAGVDELAAAGLVFETRYGPYQRFLIMPWELMARVLPLLWDIPWDKITVQAEARVKVPAPIWSPFWHDVFQVLSFAREEPLLLTTQGDVYRRLKTKMERRMWDRGSLFPAGVMVDYLLSALYRQGLLASADHPYRYVVNEDAAERLFSQDPAALFSWLAEFVFDPNRNYWPVLLWVSLSSLVPDDRALVRSQAIEWLATLGIEGIKTPYLISQGLGDLLITDFWEPGPNYTGRLSASARAALEGRFEQPQPGESLVQPTGEILVPPTIPLAERWKVDGLASRVRSDRVSTYRLDLNAVKQGIRRGLDAAQHQRQLESMTRTGLPNNVQINLEDWYRAIGRHRLMEVTVVHSSTPEDSRDVETVLGPEVLGRLSPTDLIIGSDRVKEVQKKMEKSGVPILPEVLRPSLPDEDDWVEHYEDPRERFEVHLPRNEAAPSGRETSLKSLIQASQKAGRPLTLTFLAAGDSAPRTEQVIPVALESRWIQAYVLRERRYVLIEWQRILSAAED</sequence>
<evidence type="ECO:0000313" key="3">
    <source>
        <dbReference type="Proteomes" id="UP000533476"/>
    </source>
</evidence>
<feature type="domain" description="Helicase XPB/Ssl2 N-terminal" evidence="1">
    <location>
        <begin position="334"/>
        <end position="433"/>
    </location>
</feature>
<evidence type="ECO:0000313" key="2">
    <source>
        <dbReference type="EMBL" id="NMP21300.1"/>
    </source>
</evidence>
<dbReference type="Proteomes" id="UP000533476">
    <property type="component" value="Unassembled WGS sequence"/>
</dbReference>
<dbReference type="EMBL" id="JABBVZ010000006">
    <property type="protein sequence ID" value="NMP21300.1"/>
    <property type="molecule type" value="Genomic_DNA"/>
</dbReference>
<dbReference type="RefSeq" id="WP_169096516.1">
    <property type="nucleotide sequence ID" value="NZ_JABBVZ010000006.1"/>
</dbReference>
<accession>A0A7Y0L2Q2</accession>
<protein>
    <recommendedName>
        <fullName evidence="1">Helicase XPB/Ssl2 N-terminal domain-containing protein</fullName>
    </recommendedName>
</protein>
<gene>
    <name evidence="2" type="ORF">HIJ39_02880</name>
</gene>
<evidence type="ECO:0000259" key="1">
    <source>
        <dbReference type="Pfam" id="PF13625"/>
    </source>
</evidence>
<dbReference type="AlphaFoldDB" id="A0A7Y0L2Q2"/>
<keyword evidence="3" id="KW-1185">Reference proteome</keyword>
<organism evidence="2 3">
    <name type="scientific">Sulfobacillus harzensis</name>
    <dbReference type="NCBI Taxonomy" id="2729629"/>
    <lineage>
        <taxon>Bacteria</taxon>
        <taxon>Bacillati</taxon>
        <taxon>Bacillota</taxon>
        <taxon>Clostridia</taxon>
        <taxon>Eubacteriales</taxon>
        <taxon>Clostridiales Family XVII. Incertae Sedis</taxon>
        <taxon>Sulfobacillus</taxon>
    </lineage>
</organism>
<dbReference type="InterPro" id="IPR032830">
    <property type="entry name" value="XPB/Ssl2_N"/>
</dbReference>
<name>A0A7Y0L2Q2_9FIRM</name>
<dbReference type="Pfam" id="PF13625">
    <property type="entry name" value="Helicase_C_3"/>
    <property type="match status" value="1"/>
</dbReference>
<comment type="caution">
    <text evidence="2">The sequence shown here is derived from an EMBL/GenBank/DDBJ whole genome shotgun (WGS) entry which is preliminary data.</text>
</comment>